<keyword evidence="5 7" id="KW-1133">Transmembrane helix</keyword>
<feature type="transmembrane region" description="Helical" evidence="7">
    <location>
        <begin position="53"/>
        <end position="74"/>
    </location>
</feature>
<gene>
    <name evidence="8" type="ORF">PF021_03025</name>
</gene>
<evidence type="ECO:0000256" key="1">
    <source>
        <dbReference type="ARBA" id="ARBA00004651"/>
    </source>
</evidence>
<feature type="transmembrane region" description="Helical" evidence="7">
    <location>
        <begin position="242"/>
        <end position="259"/>
    </location>
</feature>
<dbReference type="PANTHER" id="PTHR42775:SF2">
    <property type="entry name" value="PERMEASE"/>
    <property type="match status" value="1"/>
</dbReference>
<dbReference type="Proteomes" id="UP001210261">
    <property type="component" value="Unassembled WGS sequence"/>
</dbReference>
<keyword evidence="3" id="KW-1003">Cell membrane</keyword>
<keyword evidence="4 7" id="KW-0812">Transmembrane</keyword>
<evidence type="ECO:0000256" key="5">
    <source>
        <dbReference type="ARBA" id="ARBA00022989"/>
    </source>
</evidence>
<comment type="similarity">
    <text evidence="2">Belongs to the UPF0718 family.</text>
</comment>
<protein>
    <submittedName>
        <fullName evidence="8">Permease</fullName>
    </submittedName>
</protein>
<feature type="transmembrane region" description="Helical" evidence="7">
    <location>
        <begin position="113"/>
        <end position="132"/>
    </location>
</feature>
<evidence type="ECO:0000256" key="3">
    <source>
        <dbReference type="ARBA" id="ARBA00022475"/>
    </source>
</evidence>
<name>A0ABT4VD68_9HELI</name>
<keyword evidence="6 7" id="KW-0472">Membrane</keyword>
<dbReference type="PANTHER" id="PTHR42775">
    <property type="entry name" value="PERMEASE RV2963-RELATED"/>
    <property type="match status" value="1"/>
</dbReference>
<dbReference type="EMBL" id="JAQHXR010000001">
    <property type="protein sequence ID" value="MDA3968645.1"/>
    <property type="molecule type" value="Genomic_DNA"/>
</dbReference>
<keyword evidence="9" id="KW-1185">Reference proteome</keyword>
<evidence type="ECO:0000256" key="7">
    <source>
        <dbReference type="SAM" id="Phobius"/>
    </source>
</evidence>
<evidence type="ECO:0000256" key="6">
    <source>
        <dbReference type="ARBA" id="ARBA00023136"/>
    </source>
</evidence>
<feature type="transmembrane region" description="Helical" evidence="7">
    <location>
        <begin position="81"/>
        <end position="107"/>
    </location>
</feature>
<evidence type="ECO:0000256" key="2">
    <source>
        <dbReference type="ARBA" id="ARBA00006386"/>
    </source>
</evidence>
<comment type="subcellular location">
    <subcellularLocation>
        <location evidence="1">Cell membrane</location>
        <topology evidence="1">Multi-pass membrane protein</topology>
    </subcellularLocation>
</comment>
<organism evidence="8 9">
    <name type="scientific">Helicobacter ibis</name>
    <dbReference type="NCBI Taxonomy" id="2962633"/>
    <lineage>
        <taxon>Bacteria</taxon>
        <taxon>Pseudomonadati</taxon>
        <taxon>Campylobacterota</taxon>
        <taxon>Epsilonproteobacteria</taxon>
        <taxon>Campylobacterales</taxon>
        <taxon>Helicobacteraceae</taxon>
        <taxon>Helicobacter</taxon>
    </lineage>
</organism>
<dbReference type="InterPro" id="IPR005524">
    <property type="entry name" value="DUF318"/>
</dbReference>
<evidence type="ECO:0000313" key="8">
    <source>
        <dbReference type="EMBL" id="MDA3968645.1"/>
    </source>
</evidence>
<accession>A0ABT4VD68</accession>
<reference evidence="8 9" key="1">
    <citation type="submission" date="2023-01" db="EMBL/GenBank/DDBJ databases">
        <title>Description of Helicobacter ibis sp. nov. isolated from faecal droppings of black-faced ibis (Theristicus melanopis).</title>
        <authorList>
            <person name="Lopez-Cantillo M."/>
            <person name="Vidal-Veuthey B."/>
            <person name="Mella A."/>
            <person name="De La Haba R."/>
            <person name="Collado L."/>
        </authorList>
    </citation>
    <scope>NUCLEOTIDE SEQUENCE [LARGE SCALE GENOMIC DNA]</scope>
    <source>
        <strain evidence="8 9">A82</strain>
    </source>
</reference>
<dbReference type="Pfam" id="PF03773">
    <property type="entry name" value="ArsP_1"/>
    <property type="match status" value="1"/>
</dbReference>
<feature type="transmembrane region" description="Helical" evidence="7">
    <location>
        <begin position="12"/>
        <end position="33"/>
    </location>
</feature>
<feature type="transmembrane region" description="Helical" evidence="7">
    <location>
        <begin position="212"/>
        <end position="230"/>
    </location>
</feature>
<feature type="transmembrane region" description="Helical" evidence="7">
    <location>
        <begin position="305"/>
        <end position="328"/>
    </location>
</feature>
<proteinExistence type="inferred from homology"/>
<dbReference type="InterPro" id="IPR053166">
    <property type="entry name" value="UPF0718_permease"/>
</dbReference>
<comment type="caution">
    <text evidence="8">The sequence shown here is derived from an EMBL/GenBank/DDBJ whole genome shotgun (WGS) entry which is preliminary data.</text>
</comment>
<evidence type="ECO:0000313" key="9">
    <source>
        <dbReference type="Proteomes" id="UP001210261"/>
    </source>
</evidence>
<dbReference type="RefSeq" id="WP_271020923.1">
    <property type="nucleotide sequence ID" value="NZ_JAQHXR010000001.1"/>
</dbReference>
<sequence length="329" mass="36635">MEVKLLESLKLFCVYFIELSLLFIAISAVVSFINHKCKNVFEKHLSEDSYSSYLKAMLLGALTPFCSCSTIPLFRAFLNTNVAFGVCIAYLFTSPLINPIIIAMLFVSFGWQITFIYSAFLFVVIFIISILIQKLDTQKFLKEDFKSTNTLSFSANNQAQNPAKITSFSIKKPQSCCDESKNANTGCCDNTLKDKLSFKEILFQSFKDYKKLIPYITIGMGIGAFIHGFVPQDFLQDSLSDFGVLSIIFAAFIGILLYIRVETIIPIGLALLEAGVNEGVIFSFLIAGAGCSLPELILLKGMFRINFLALFVGLILLIAISFGSLIYFF</sequence>
<evidence type="ECO:0000256" key="4">
    <source>
        <dbReference type="ARBA" id="ARBA00022692"/>
    </source>
</evidence>